<feature type="transmembrane region" description="Helical" evidence="10">
    <location>
        <begin position="345"/>
        <end position="366"/>
    </location>
</feature>
<evidence type="ECO:0000256" key="4">
    <source>
        <dbReference type="ARBA" id="ARBA00022692"/>
    </source>
</evidence>
<dbReference type="Pfam" id="PF00999">
    <property type="entry name" value="Na_H_Exchanger"/>
    <property type="match status" value="1"/>
</dbReference>
<evidence type="ECO:0000256" key="1">
    <source>
        <dbReference type="ARBA" id="ARBA00004141"/>
    </source>
</evidence>
<proteinExistence type="predicted"/>
<dbReference type="Gene3D" id="1.20.1530.20">
    <property type="match status" value="1"/>
</dbReference>
<comment type="subcellular location">
    <subcellularLocation>
        <location evidence="1">Membrane</location>
        <topology evidence="1">Multi-pass membrane protein</topology>
    </subcellularLocation>
</comment>
<evidence type="ECO:0000256" key="7">
    <source>
        <dbReference type="ARBA" id="ARBA00023065"/>
    </source>
</evidence>
<evidence type="ECO:0000256" key="5">
    <source>
        <dbReference type="ARBA" id="ARBA00022989"/>
    </source>
</evidence>
<feature type="transmembrane region" description="Helical" evidence="10">
    <location>
        <begin position="149"/>
        <end position="172"/>
    </location>
</feature>
<accession>A0AAP2W671</accession>
<keyword evidence="7" id="KW-0406">Ion transport</keyword>
<dbReference type="PANTHER" id="PTHR43562:SF3">
    <property type="entry name" value="SODIUM ION_PROTON EXCHANGER (EUROFUNG)"/>
    <property type="match status" value="1"/>
</dbReference>
<keyword evidence="5 10" id="KW-1133">Transmembrane helix</keyword>
<dbReference type="InterPro" id="IPR038770">
    <property type="entry name" value="Na+/solute_symporter_sf"/>
</dbReference>
<comment type="caution">
    <text evidence="12">The sequence shown here is derived from an EMBL/GenBank/DDBJ whole genome shotgun (WGS) entry which is preliminary data.</text>
</comment>
<dbReference type="GO" id="GO:0006814">
    <property type="term" value="P:sodium ion transport"/>
    <property type="evidence" value="ECO:0007669"/>
    <property type="project" value="UniProtKB-KW"/>
</dbReference>
<dbReference type="InterPro" id="IPR006153">
    <property type="entry name" value="Cation/H_exchanger_TM"/>
</dbReference>
<evidence type="ECO:0000256" key="2">
    <source>
        <dbReference type="ARBA" id="ARBA00022448"/>
    </source>
</evidence>
<feature type="transmembrane region" description="Helical" evidence="10">
    <location>
        <begin position="299"/>
        <end position="324"/>
    </location>
</feature>
<dbReference type="Proteomes" id="UP001320159">
    <property type="component" value="Unassembled WGS sequence"/>
</dbReference>
<protein>
    <submittedName>
        <fullName evidence="12">Cation:proton antiporter</fullName>
    </submittedName>
</protein>
<dbReference type="GO" id="GO:0016020">
    <property type="term" value="C:membrane"/>
    <property type="evidence" value="ECO:0007669"/>
    <property type="project" value="UniProtKB-SubCell"/>
</dbReference>
<evidence type="ECO:0000313" key="12">
    <source>
        <dbReference type="EMBL" id="MCD1294972.1"/>
    </source>
</evidence>
<keyword evidence="8 10" id="KW-0472">Membrane</keyword>
<feature type="transmembrane region" description="Helical" evidence="10">
    <location>
        <begin position="224"/>
        <end position="248"/>
    </location>
</feature>
<keyword evidence="13" id="KW-1185">Reference proteome</keyword>
<keyword evidence="3" id="KW-0050">Antiport</keyword>
<keyword evidence="6" id="KW-0915">Sodium</keyword>
<evidence type="ECO:0000313" key="13">
    <source>
        <dbReference type="Proteomes" id="UP001320159"/>
    </source>
</evidence>
<gene>
    <name evidence="12" type="ORF">CUJ83_08170</name>
</gene>
<evidence type="ECO:0000259" key="11">
    <source>
        <dbReference type="Pfam" id="PF00999"/>
    </source>
</evidence>
<feature type="transmembrane region" description="Helical" evidence="10">
    <location>
        <begin position="372"/>
        <end position="391"/>
    </location>
</feature>
<dbReference type="PANTHER" id="PTHR43562">
    <property type="entry name" value="NAPA-TYPE SODIUM/HYDROGEN ANTIPORTER"/>
    <property type="match status" value="1"/>
</dbReference>
<keyword evidence="2" id="KW-0813">Transport</keyword>
<feature type="domain" description="Cation/H+ exchanger transmembrane" evidence="11">
    <location>
        <begin position="12"/>
        <end position="391"/>
    </location>
</feature>
<name>A0AAP2W671_9EURY</name>
<feature type="transmembrane region" description="Helical" evidence="10">
    <location>
        <begin position="89"/>
        <end position="110"/>
    </location>
</feature>
<dbReference type="GO" id="GO:0015297">
    <property type="term" value="F:antiporter activity"/>
    <property type="evidence" value="ECO:0007669"/>
    <property type="project" value="UniProtKB-KW"/>
</dbReference>
<evidence type="ECO:0000256" key="3">
    <source>
        <dbReference type="ARBA" id="ARBA00022449"/>
    </source>
</evidence>
<evidence type="ECO:0000256" key="6">
    <source>
        <dbReference type="ARBA" id="ARBA00023053"/>
    </source>
</evidence>
<feature type="transmembrane region" description="Helical" evidence="10">
    <location>
        <begin position="184"/>
        <end position="203"/>
    </location>
</feature>
<keyword evidence="9" id="KW-0739">Sodium transport</keyword>
<evidence type="ECO:0000256" key="8">
    <source>
        <dbReference type="ARBA" id="ARBA00023136"/>
    </source>
</evidence>
<evidence type="ECO:0000256" key="9">
    <source>
        <dbReference type="ARBA" id="ARBA00023201"/>
    </source>
</evidence>
<evidence type="ECO:0000256" key="10">
    <source>
        <dbReference type="SAM" id="Phobius"/>
    </source>
</evidence>
<feature type="transmembrane region" description="Helical" evidence="10">
    <location>
        <begin position="116"/>
        <end position="137"/>
    </location>
</feature>
<feature type="transmembrane region" description="Helical" evidence="10">
    <location>
        <begin position="58"/>
        <end position="77"/>
    </location>
</feature>
<dbReference type="AlphaFoldDB" id="A0AAP2W671"/>
<keyword evidence="4 10" id="KW-0812">Transmembrane</keyword>
<dbReference type="GO" id="GO:1902600">
    <property type="term" value="P:proton transmembrane transport"/>
    <property type="evidence" value="ECO:0007669"/>
    <property type="project" value="InterPro"/>
</dbReference>
<dbReference type="EMBL" id="PGCK01000006">
    <property type="protein sequence ID" value="MCD1294972.1"/>
    <property type="molecule type" value="Genomic_DNA"/>
</dbReference>
<organism evidence="12 13">
    <name type="scientific">Methanooceanicella nereidis</name>
    <dbReference type="NCBI Taxonomy" id="2052831"/>
    <lineage>
        <taxon>Archaea</taxon>
        <taxon>Methanobacteriati</taxon>
        <taxon>Methanobacteriota</taxon>
        <taxon>Stenosarchaea group</taxon>
        <taxon>Methanomicrobia</taxon>
        <taxon>Methanocellales</taxon>
        <taxon>Methanocellaceae</taxon>
        <taxon>Methanooceanicella</taxon>
    </lineage>
</organism>
<sequence>MIEAAILFALVLMLLLGKAFGELFHKLGFSPLIGQMVAGIALGPMCLNVVTLTGDFELLFNISVLFMMFLMGLAVDFEKVMSENVYKASFMSLIGGCLTFFSASTITALLGFDINVALLVGISFISTSTAIGFMVLTKLGDNYSRVFKSIVAVGITDDIFAMLALSLFLSYLSTGVDLESAFKLFLLVLGFIIFVLSFGRSITERLIKYSRKSTDEQSIISYSLIILFFVAFLSDSIGVASVTGAFLAGTLLARSQFSYKVITPKIEAVSEGFFVPIFFVYTGARINILEILSSENIDLMIAAIPIDVVLFLGLLMAVLASKLIGTYISASMIGEYKDEEIKKMGLAMTPMGEYTLVIGQLGLVIGILTTQIYSVLALIVLATSIFTPIMLRKAYDR</sequence>
<reference evidence="12 13" key="1">
    <citation type="submission" date="2017-11" db="EMBL/GenBank/DDBJ databases">
        <title>Isolation and Characterization of Family Methanocellaceae Species from Potential Methane Hydrate Area Offshore Southwestern Taiwan.</title>
        <authorList>
            <person name="Zhang W.-L."/>
            <person name="Chen W.-C."/>
            <person name="Lai M.-C."/>
            <person name="Chen S.-C."/>
        </authorList>
    </citation>
    <scope>NUCLEOTIDE SEQUENCE [LARGE SCALE GENOMIC DNA]</scope>
    <source>
        <strain evidence="12 13">CWC-04</strain>
    </source>
</reference>
<dbReference type="RefSeq" id="WP_230741810.1">
    <property type="nucleotide sequence ID" value="NZ_PGCK01000006.1"/>
</dbReference>